<dbReference type="EMBL" id="MFUE01000010">
    <property type="protein sequence ID" value="OGI77804.1"/>
    <property type="molecule type" value="Genomic_DNA"/>
</dbReference>
<feature type="transmembrane region" description="Helical" evidence="1">
    <location>
        <begin position="21"/>
        <end position="41"/>
    </location>
</feature>
<keyword evidence="1" id="KW-0472">Membrane</keyword>
<name>A0A1F6W7J0_9BACT</name>
<accession>A0A1F6W7J0</accession>
<feature type="transmembrane region" description="Helical" evidence="1">
    <location>
        <begin position="53"/>
        <end position="71"/>
    </location>
</feature>
<protein>
    <submittedName>
        <fullName evidence="2">Uncharacterized protein</fullName>
    </submittedName>
</protein>
<keyword evidence="1" id="KW-1133">Transmembrane helix</keyword>
<evidence type="ECO:0000313" key="2">
    <source>
        <dbReference type="EMBL" id="OGI77804.1"/>
    </source>
</evidence>
<evidence type="ECO:0000256" key="1">
    <source>
        <dbReference type="SAM" id="Phobius"/>
    </source>
</evidence>
<keyword evidence="1" id="KW-0812">Transmembrane</keyword>
<dbReference type="Proteomes" id="UP000177777">
    <property type="component" value="Unassembled WGS sequence"/>
</dbReference>
<comment type="caution">
    <text evidence="2">The sequence shown here is derived from an EMBL/GenBank/DDBJ whole genome shotgun (WGS) entry which is preliminary data.</text>
</comment>
<feature type="transmembrane region" description="Helical" evidence="1">
    <location>
        <begin position="109"/>
        <end position="130"/>
    </location>
</feature>
<evidence type="ECO:0000313" key="3">
    <source>
        <dbReference type="Proteomes" id="UP000177777"/>
    </source>
</evidence>
<dbReference type="STRING" id="1801754.A3D42_00705"/>
<proteinExistence type="predicted"/>
<reference evidence="2 3" key="1">
    <citation type="journal article" date="2016" name="Nat. Commun.">
        <title>Thousands of microbial genomes shed light on interconnected biogeochemical processes in an aquifer system.</title>
        <authorList>
            <person name="Anantharaman K."/>
            <person name="Brown C.T."/>
            <person name="Hug L.A."/>
            <person name="Sharon I."/>
            <person name="Castelle C.J."/>
            <person name="Probst A.J."/>
            <person name="Thomas B.C."/>
            <person name="Singh A."/>
            <person name="Wilkins M.J."/>
            <person name="Karaoz U."/>
            <person name="Brodie E.L."/>
            <person name="Williams K.H."/>
            <person name="Hubbard S.S."/>
            <person name="Banfield J.F."/>
        </authorList>
    </citation>
    <scope>NUCLEOTIDE SEQUENCE [LARGE SCALE GENOMIC DNA]</scope>
</reference>
<feature type="transmembrane region" description="Helical" evidence="1">
    <location>
        <begin position="83"/>
        <end position="103"/>
    </location>
</feature>
<organism evidence="2 3">
    <name type="scientific">Candidatus Nomurabacteria bacterium RIFCSPHIGHO2_02_FULL_41_18</name>
    <dbReference type="NCBI Taxonomy" id="1801754"/>
    <lineage>
        <taxon>Bacteria</taxon>
        <taxon>Candidatus Nomuraibacteriota</taxon>
    </lineage>
</organism>
<feature type="transmembrane region" description="Helical" evidence="1">
    <location>
        <begin position="151"/>
        <end position="168"/>
    </location>
</feature>
<gene>
    <name evidence="2" type="ORF">A3D42_00705</name>
</gene>
<dbReference type="AlphaFoldDB" id="A0A1F6W7J0"/>
<sequence>MDKPHKLEKIKKNLKTTGDSVQAIGWITIAGNIGLYIWSILDENMSQLGLPVSDLTGTLLIVVAMIVFIVLGKRISKGIDRNIKLYLQVLIGLSLVLLVWVFYSGGRVGILFFLVILYLISSLISINKAMKMEEFTSTLTSPSYKLTKDGWKTFAGIVTLLLFMTFYIDVNKPGISNAELLDQTIRDTKAEITLPIEVDEVTIWTDIQAEENALHYYYCKVPHF</sequence>